<dbReference type="InterPro" id="IPR017853">
    <property type="entry name" value="GH"/>
</dbReference>
<sequence>MSFGIDVSHYDGIIDWNQVKNDPKQVEFMIKKVTEGSEQGTDDVDLSFKHNISCANSVGILTGAYHFFRAISLDDAKQEAAFFIEHLQSVTLTAPVFVDVEVNDGNLDPDTLTDAVNVFLIELENAGYTNHVVYSGLDFFENSLNPSRLRETLWWIAHYGANTAGIDCDIWQYTDSGQVQGINGDVDCNTSYTNLAISSNSSDNNNSDSNDTNSDTYVGIATITGNDVNLRNQPSTDGDVIRVLHHNESYKVYYEENGWLNLGGNEFIYYDPSYICYCNYIGIATITGDDIDLRDQPSTNGDVIRVLHHNQSYKVYYEEDSWLNLGGNEFIYYDSSYIDYELISVCSDQSIVDTSQISHVKM</sequence>
<evidence type="ECO:0000313" key="5">
    <source>
        <dbReference type="Proteomes" id="UP000305524"/>
    </source>
</evidence>
<dbReference type="InterPro" id="IPR002053">
    <property type="entry name" value="Glyco_hydro_25"/>
</dbReference>
<evidence type="ECO:0000256" key="2">
    <source>
        <dbReference type="ARBA" id="ARBA00022801"/>
    </source>
</evidence>
<dbReference type="RefSeq" id="WP_137059215.1">
    <property type="nucleotide sequence ID" value="NZ_SZOD01000990.1"/>
</dbReference>
<reference evidence="4 5" key="1">
    <citation type="journal article" date="2019" name="Environ. Microbiol.">
        <title>An active ?-lactamase is a part of an orchestrated cell wall stress resistance network of Bacillus subtilis and related rhizosphere species.</title>
        <authorList>
            <person name="Bucher T."/>
            <person name="Keren-Paz A."/>
            <person name="Hausser J."/>
            <person name="Olender T."/>
            <person name="Cytryn E."/>
            <person name="Kolodkin-Gal I."/>
        </authorList>
    </citation>
    <scope>NUCLEOTIDE SEQUENCE [LARGE SCALE GENOMIC DNA]</scope>
    <source>
        <strain evidence="4 5">I186</strain>
    </source>
</reference>
<dbReference type="SMART" id="SM00641">
    <property type="entry name" value="Glyco_25"/>
    <property type="match status" value="1"/>
</dbReference>
<dbReference type="Gene3D" id="3.20.20.80">
    <property type="entry name" value="Glycosidases"/>
    <property type="match status" value="1"/>
</dbReference>
<evidence type="ECO:0000313" key="4">
    <source>
        <dbReference type="EMBL" id="TKI80039.1"/>
    </source>
</evidence>
<dbReference type="Gene3D" id="2.30.30.40">
    <property type="entry name" value="SH3 Domains"/>
    <property type="match status" value="1"/>
</dbReference>
<keyword evidence="2" id="KW-0378">Hydrolase</keyword>
<dbReference type="Pfam" id="PF01183">
    <property type="entry name" value="Glyco_hydro_25"/>
    <property type="match status" value="1"/>
</dbReference>
<gene>
    <name evidence="4" type="ORF">FC701_29650</name>
</gene>
<dbReference type="PANTHER" id="PTHR34135:SF2">
    <property type="entry name" value="LYSOZYME"/>
    <property type="match status" value="1"/>
</dbReference>
<dbReference type="GO" id="GO:0003796">
    <property type="term" value="F:lysozyme activity"/>
    <property type="evidence" value="ECO:0007669"/>
    <property type="project" value="InterPro"/>
</dbReference>
<dbReference type="SUPFAM" id="SSF51445">
    <property type="entry name" value="(Trans)glycosidases"/>
    <property type="match status" value="1"/>
</dbReference>
<evidence type="ECO:0000256" key="3">
    <source>
        <dbReference type="ARBA" id="ARBA00023295"/>
    </source>
</evidence>
<dbReference type="PROSITE" id="PS51904">
    <property type="entry name" value="GLYCOSYL_HYDROL_F25_2"/>
    <property type="match status" value="1"/>
</dbReference>
<dbReference type="GO" id="GO:0009253">
    <property type="term" value="P:peptidoglycan catabolic process"/>
    <property type="evidence" value="ECO:0007669"/>
    <property type="project" value="InterPro"/>
</dbReference>
<dbReference type="GO" id="GO:0016998">
    <property type="term" value="P:cell wall macromolecule catabolic process"/>
    <property type="evidence" value="ECO:0007669"/>
    <property type="project" value="InterPro"/>
</dbReference>
<dbReference type="AlphaFoldDB" id="A0A4U2ZYN1"/>
<dbReference type="EMBL" id="SZOD01000990">
    <property type="protein sequence ID" value="TKI80039.1"/>
    <property type="molecule type" value="Genomic_DNA"/>
</dbReference>
<accession>A0A4U2ZYN1</accession>
<comment type="similarity">
    <text evidence="1">Belongs to the glycosyl hydrolase 25 family.</text>
</comment>
<protein>
    <submittedName>
        <fullName evidence="4">N-acetylmuramoyl-L-alanine amidase</fullName>
    </submittedName>
</protein>
<proteinExistence type="inferred from homology"/>
<dbReference type="GO" id="GO:0016052">
    <property type="term" value="P:carbohydrate catabolic process"/>
    <property type="evidence" value="ECO:0007669"/>
    <property type="project" value="TreeGrafter"/>
</dbReference>
<name>A0A4U2ZYN1_BACMY</name>
<organism evidence="4 5">
    <name type="scientific">Bacillus mycoides</name>
    <dbReference type="NCBI Taxonomy" id="1405"/>
    <lineage>
        <taxon>Bacteria</taxon>
        <taxon>Bacillati</taxon>
        <taxon>Bacillota</taxon>
        <taxon>Bacilli</taxon>
        <taxon>Bacillales</taxon>
        <taxon>Bacillaceae</taxon>
        <taxon>Bacillus</taxon>
        <taxon>Bacillus cereus group</taxon>
    </lineage>
</organism>
<keyword evidence="3" id="KW-0326">Glycosidase</keyword>
<comment type="caution">
    <text evidence="4">The sequence shown here is derived from an EMBL/GenBank/DDBJ whole genome shotgun (WGS) entry which is preliminary data.</text>
</comment>
<dbReference type="InterPro" id="IPR018077">
    <property type="entry name" value="Glyco_hydro_fam25_subgr"/>
</dbReference>
<dbReference type="Proteomes" id="UP000305524">
    <property type="component" value="Unassembled WGS sequence"/>
</dbReference>
<evidence type="ECO:0000256" key="1">
    <source>
        <dbReference type="ARBA" id="ARBA00010646"/>
    </source>
</evidence>
<dbReference type="PANTHER" id="PTHR34135">
    <property type="entry name" value="LYSOZYME"/>
    <property type="match status" value="1"/>
</dbReference>